<dbReference type="InterPro" id="IPR010213">
    <property type="entry name" value="TF_NusA"/>
</dbReference>
<dbReference type="InterPro" id="IPR030842">
    <property type="entry name" value="TF_NusA_bacterial"/>
</dbReference>
<keyword evidence="5 7" id="KW-0805">Transcription regulation</keyword>
<keyword evidence="2 7" id="KW-0963">Cytoplasm</keyword>
<dbReference type="FunFam" id="3.30.300.20:FF:000005">
    <property type="entry name" value="Transcription termination/antitermination protein NusA"/>
    <property type="match status" value="1"/>
</dbReference>
<feature type="domain" description="S1 motif" evidence="9">
    <location>
        <begin position="135"/>
        <end position="199"/>
    </location>
</feature>
<evidence type="ECO:0000256" key="7">
    <source>
        <dbReference type="HAMAP-Rule" id="MF_00945"/>
    </source>
</evidence>
<evidence type="ECO:0000313" key="10">
    <source>
        <dbReference type="EMBL" id="MBU3850818.1"/>
    </source>
</evidence>
<keyword evidence="3 7" id="KW-0889">Transcription antitermination</keyword>
<sequence>MPSQLAEAIRQLTQEKGISEEAVLRTIENTLKAAYKRAFGTSDNCIVRFSEDNSSVEVFSRKVIVDGVYDPVVEIELEDALKLSSDCEIGDELDIAVDPSSFDRSAVQTGKQTVHQALSEIQKDSLYAEYKDKVGEIIIGYYQREKNGTIYVDLGKVEGILPAKNQSPREVYHKNDRIKALVTEVKKTNTGLQLVLSRTDADFVRKIIELEVPETYDKTVEIYKIVREPGYRTKVAVYSRREDIDPVGACVGLKGVRIQAVIRELEGEKIDILKYDADPREFIKNALSPAEVTGVIILDENKRQALAIVPESQFSLALGKQGFNVRLANRLVDWNIDVKTEDECGEIDALVAESRKAAEDLFNDEVSTITMISELPGVNTDVVAVLKENGIEDIEQFMAAFDDKSVFEIEDLAKEEIEEVANLIQEVVEFVDEEPEDESEGAGDQDGADEEPEDEEYFCPECGAKITIDMTECPNCGIGLSFEEEDEE</sequence>
<dbReference type="InterPro" id="IPR009019">
    <property type="entry name" value="KH_sf_prok-type"/>
</dbReference>
<dbReference type="NCBIfam" id="TIGR01953">
    <property type="entry name" value="NusA"/>
    <property type="match status" value="1"/>
</dbReference>
<dbReference type="InterPro" id="IPR003029">
    <property type="entry name" value="S1_domain"/>
</dbReference>
<dbReference type="InterPro" id="IPR015946">
    <property type="entry name" value="KH_dom-like_a/b"/>
</dbReference>
<comment type="subcellular location">
    <subcellularLocation>
        <location evidence="7">Cytoplasm</location>
    </subcellularLocation>
</comment>
<gene>
    <name evidence="7 10" type="primary">nusA</name>
    <name evidence="10" type="ORF">IAA16_09655</name>
</gene>
<organism evidence="10 11">
    <name type="scientific">Candidatus Treponema excrementipullorum</name>
    <dbReference type="NCBI Taxonomy" id="2838768"/>
    <lineage>
        <taxon>Bacteria</taxon>
        <taxon>Pseudomonadati</taxon>
        <taxon>Spirochaetota</taxon>
        <taxon>Spirochaetia</taxon>
        <taxon>Spirochaetales</taxon>
        <taxon>Treponemataceae</taxon>
        <taxon>Treponema</taxon>
    </lineage>
</organism>
<evidence type="ECO:0000259" key="9">
    <source>
        <dbReference type="PROSITE" id="PS50126"/>
    </source>
</evidence>
<comment type="caution">
    <text evidence="10">The sequence shown here is derived from an EMBL/GenBank/DDBJ whole genome shotgun (WGS) entry which is preliminary data.</text>
</comment>
<reference evidence="10" key="1">
    <citation type="journal article" date="2021" name="PeerJ">
        <title>Extensive microbial diversity within the chicken gut microbiome revealed by metagenomics and culture.</title>
        <authorList>
            <person name="Gilroy R."/>
            <person name="Ravi A."/>
            <person name="Getino M."/>
            <person name="Pursley I."/>
            <person name="Horton D.L."/>
            <person name="Alikhan N.F."/>
            <person name="Baker D."/>
            <person name="Gharbi K."/>
            <person name="Hall N."/>
            <person name="Watson M."/>
            <person name="Adriaenssens E.M."/>
            <person name="Foster-Nyarko E."/>
            <person name="Jarju S."/>
            <person name="Secka A."/>
            <person name="Antonio M."/>
            <person name="Oren A."/>
            <person name="Chaudhuri R.R."/>
            <person name="La Ragione R."/>
            <person name="Hildebrand F."/>
            <person name="Pallen M.J."/>
        </authorList>
    </citation>
    <scope>NUCLEOTIDE SEQUENCE</scope>
    <source>
        <strain evidence="10">Gambia15-2214</strain>
    </source>
</reference>
<dbReference type="GO" id="GO:0031564">
    <property type="term" value="P:transcription antitermination"/>
    <property type="evidence" value="ECO:0007669"/>
    <property type="project" value="UniProtKB-UniRule"/>
</dbReference>
<dbReference type="GO" id="GO:0005829">
    <property type="term" value="C:cytosol"/>
    <property type="evidence" value="ECO:0007669"/>
    <property type="project" value="TreeGrafter"/>
</dbReference>
<dbReference type="Pfam" id="PF08529">
    <property type="entry name" value="NusA_N"/>
    <property type="match status" value="1"/>
</dbReference>
<evidence type="ECO:0000256" key="3">
    <source>
        <dbReference type="ARBA" id="ARBA00022814"/>
    </source>
</evidence>
<dbReference type="Pfam" id="PF00575">
    <property type="entry name" value="S1"/>
    <property type="match status" value="1"/>
</dbReference>
<proteinExistence type="inferred from homology"/>
<dbReference type="PANTHER" id="PTHR22648:SF0">
    <property type="entry name" value="TRANSCRIPTION TERMINATION_ANTITERMINATION PROTEIN NUSA"/>
    <property type="match status" value="1"/>
</dbReference>
<dbReference type="SMART" id="SM00316">
    <property type="entry name" value="S1"/>
    <property type="match status" value="1"/>
</dbReference>
<comment type="subunit">
    <text evidence="7">Monomer. Binds directly to the core enzyme of the DNA-dependent RNA polymerase and to nascent RNA.</text>
</comment>
<dbReference type="CDD" id="cd22529">
    <property type="entry name" value="KH-II_NusA_rpt2"/>
    <property type="match status" value="1"/>
</dbReference>
<dbReference type="PROSITE" id="PS50126">
    <property type="entry name" value="S1"/>
    <property type="match status" value="1"/>
</dbReference>
<dbReference type="EMBL" id="JAHLFV010000221">
    <property type="protein sequence ID" value="MBU3850818.1"/>
    <property type="molecule type" value="Genomic_DNA"/>
</dbReference>
<dbReference type="CDD" id="cd04455">
    <property type="entry name" value="S1_NusA"/>
    <property type="match status" value="1"/>
</dbReference>
<dbReference type="GO" id="GO:0003700">
    <property type="term" value="F:DNA-binding transcription factor activity"/>
    <property type="evidence" value="ECO:0007669"/>
    <property type="project" value="InterPro"/>
</dbReference>
<dbReference type="GO" id="GO:0006353">
    <property type="term" value="P:DNA-templated transcription termination"/>
    <property type="evidence" value="ECO:0007669"/>
    <property type="project" value="UniProtKB-UniRule"/>
</dbReference>
<comment type="similarity">
    <text evidence="7">Belongs to the NusA family.</text>
</comment>
<dbReference type="HAMAP" id="MF_00945_B">
    <property type="entry name" value="NusA_B"/>
    <property type="match status" value="1"/>
</dbReference>
<feature type="region of interest" description="Disordered" evidence="8">
    <location>
        <begin position="432"/>
        <end position="458"/>
    </location>
</feature>
<dbReference type="Gene3D" id="2.40.50.140">
    <property type="entry name" value="Nucleic acid-binding proteins"/>
    <property type="match status" value="1"/>
</dbReference>
<dbReference type="SUPFAM" id="SSF69705">
    <property type="entry name" value="Transcription factor NusA, N-terminal domain"/>
    <property type="match status" value="1"/>
</dbReference>
<dbReference type="InterPro" id="IPR025249">
    <property type="entry name" value="TF_NusA_KH_1st"/>
</dbReference>
<evidence type="ECO:0000256" key="8">
    <source>
        <dbReference type="SAM" id="MobiDB-lite"/>
    </source>
</evidence>
<dbReference type="InterPro" id="IPR058582">
    <property type="entry name" value="KH_NusA_2nd"/>
</dbReference>
<evidence type="ECO:0000256" key="1">
    <source>
        <dbReference type="ARBA" id="ARBA00022472"/>
    </source>
</evidence>
<keyword evidence="4 7" id="KW-0694">RNA-binding</keyword>
<accession>A0A9E2P176</accession>
<dbReference type="FunFam" id="3.30.300.20:FF:000002">
    <property type="entry name" value="Transcription termination/antitermination protein NusA"/>
    <property type="match status" value="1"/>
</dbReference>
<dbReference type="SUPFAM" id="SSF50249">
    <property type="entry name" value="Nucleic acid-binding proteins"/>
    <property type="match status" value="1"/>
</dbReference>
<dbReference type="Pfam" id="PF26594">
    <property type="entry name" value="KH_NusA_2nd"/>
    <property type="match status" value="1"/>
</dbReference>
<dbReference type="InterPro" id="IPR012340">
    <property type="entry name" value="NA-bd_OB-fold"/>
</dbReference>
<dbReference type="Proteomes" id="UP000823914">
    <property type="component" value="Unassembled WGS sequence"/>
</dbReference>
<dbReference type="SUPFAM" id="SSF54814">
    <property type="entry name" value="Prokaryotic type KH domain (KH-domain type II)"/>
    <property type="match status" value="2"/>
</dbReference>
<evidence type="ECO:0000256" key="6">
    <source>
        <dbReference type="ARBA" id="ARBA00023163"/>
    </source>
</evidence>
<dbReference type="GO" id="GO:0003723">
    <property type="term" value="F:RNA binding"/>
    <property type="evidence" value="ECO:0007669"/>
    <property type="project" value="UniProtKB-UniRule"/>
</dbReference>
<dbReference type="InterPro" id="IPR036555">
    <property type="entry name" value="NusA_N_sf"/>
</dbReference>
<keyword evidence="6 7" id="KW-0804">Transcription</keyword>
<dbReference type="Gene3D" id="3.30.300.20">
    <property type="match status" value="2"/>
</dbReference>
<comment type="function">
    <text evidence="7">Participates in both transcription termination and antitermination.</text>
</comment>
<evidence type="ECO:0000256" key="4">
    <source>
        <dbReference type="ARBA" id="ARBA00022884"/>
    </source>
</evidence>
<dbReference type="Gene3D" id="3.30.1480.10">
    <property type="entry name" value="NusA, N-terminal domain"/>
    <property type="match status" value="1"/>
</dbReference>
<keyword evidence="1 7" id="KW-0806">Transcription termination</keyword>
<protein>
    <recommendedName>
        <fullName evidence="7">Transcription termination/antitermination protein NusA</fullName>
    </recommendedName>
</protein>
<evidence type="ECO:0000256" key="5">
    <source>
        <dbReference type="ARBA" id="ARBA00023015"/>
    </source>
</evidence>
<dbReference type="InterPro" id="IPR013735">
    <property type="entry name" value="TF_NusA_N"/>
</dbReference>
<dbReference type="Pfam" id="PF13184">
    <property type="entry name" value="KH_NusA_1st"/>
    <property type="match status" value="1"/>
</dbReference>
<reference evidence="10" key="2">
    <citation type="submission" date="2021-04" db="EMBL/GenBank/DDBJ databases">
        <authorList>
            <person name="Gilroy R."/>
        </authorList>
    </citation>
    <scope>NUCLEOTIDE SEQUENCE</scope>
    <source>
        <strain evidence="10">Gambia15-2214</strain>
    </source>
</reference>
<dbReference type="CDD" id="cd02134">
    <property type="entry name" value="KH-II_NusA_rpt1"/>
    <property type="match status" value="1"/>
</dbReference>
<evidence type="ECO:0000313" key="11">
    <source>
        <dbReference type="Proteomes" id="UP000823914"/>
    </source>
</evidence>
<evidence type="ECO:0000256" key="2">
    <source>
        <dbReference type="ARBA" id="ARBA00022490"/>
    </source>
</evidence>
<name>A0A9E2P176_9SPIR</name>
<dbReference type="PANTHER" id="PTHR22648">
    <property type="entry name" value="TRANSCRIPTION TERMINATION FACTOR NUSA"/>
    <property type="match status" value="1"/>
</dbReference>
<dbReference type="AlphaFoldDB" id="A0A9E2P176"/>